<keyword evidence="2" id="KW-0813">Transport</keyword>
<gene>
    <name evidence="7" type="ORF">NNL38_24630</name>
</gene>
<dbReference type="Pfam" id="PF07690">
    <property type="entry name" value="MFS_1"/>
    <property type="match status" value="1"/>
</dbReference>
<dbReference type="RefSeq" id="WP_255392409.1">
    <property type="nucleotide sequence ID" value="NZ_CP101510.1"/>
</dbReference>
<keyword evidence="4 6" id="KW-1133">Transmembrane helix</keyword>
<evidence type="ECO:0000313" key="7">
    <source>
        <dbReference type="EMBL" id="UTV31044.1"/>
    </source>
</evidence>
<dbReference type="PANTHER" id="PTHR23501">
    <property type="entry name" value="MAJOR FACILITATOR SUPERFAMILY"/>
    <property type="match status" value="1"/>
</dbReference>
<feature type="transmembrane region" description="Helical" evidence="6">
    <location>
        <begin position="71"/>
        <end position="90"/>
    </location>
</feature>
<feature type="transmembrane region" description="Helical" evidence="6">
    <location>
        <begin position="227"/>
        <end position="247"/>
    </location>
</feature>
<feature type="transmembrane region" description="Helical" evidence="6">
    <location>
        <begin position="45"/>
        <end position="64"/>
    </location>
</feature>
<feature type="transmembrane region" description="Helical" evidence="6">
    <location>
        <begin position="163"/>
        <end position="185"/>
    </location>
</feature>
<sequence length="507" mass="55453">MKARGSLLILSLFSMLAYGLSSVMFNDMSNEMAASAGLSLDEVEQIKVGFTITQILGFVFTPLMVRQWGSYLLLILSLAAGFGANLVLYMDLAHEWGFVLPWLCIGFSMSVLLVVVNLQLLDSFEPHWLPAMIALTLVLSTLIPMGAYPWITARVLEQFSWSLFSLVLAWLYFSALVIAYLFPPLSVKTEAQPKSGLGVYLLIASAVSLVVFLLMRGSYYNWLDSAFYSELVIIAASLSLLTVFVLLSQRTKPYTASMKLHRQLKTNVFMYNAFLAGFAVMASTALFGSFLSKVMQYNALNSGYAQLPSFYAMLAGMSLSVTVFYCRRALSDAVVPFGVALILISVYMFSQLPSDVGPESIWLPMLLRGFGVGLLNVSVTISVLLYFKPEERVEGICNFYLFRTMGGLIGGALFSRVIQNYGAQASGEIGRTLNESTHAFSAYEHALGHAILTNGNLPTPASGMGQIGDVLITQSTTLALNNALIIFIISVFVLAPVLIFGKKLSAR</sequence>
<feature type="transmembrane region" description="Helical" evidence="6">
    <location>
        <begin position="361"/>
        <end position="387"/>
    </location>
</feature>
<comment type="subcellular location">
    <subcellularLocation>
        <location evidence="1">Endomembrane system</location>
        <topology evidence="1">Multi-pass membrane protein</topology>
    </subcellularLocation>
</comment>
<feature type="transmembrane region" description="Helical" evidence="6">
    <location>
        <begin position="128"/>
        <end position="151"/>
    </location>
</feature>
<dbReference type="EMBL" id="CP101510">
    <property type="protein sequence ID" value="UTV31044.1"/>
    <property type="molecule type" value="Genomic_DNA"/>
</dbReference>
<dbReference type="PANTHER" id="PTHR23501:SF191">
    <property type="entry name" value="VACUOLAR BASIC AMINO ACID TRANSPORTER 4"/>
    <property type="match status" value="1"/>
</dbReference>
<feature type="transmembrane region" description="Helical" evidence="6">
    <location>
        <begin position="268"/>
        <end position="290"/>
    </location>
</feature>
<organism evidence="7 8">
    <name type="scientific">Photobacterium atrarenae</name>
    <dbReference type="NCBI Taxonomy" id="865757"/>
    <lineage>
        <taxon>Bacteria</taxon>
        <taxon>Pseudomonadati</taxon>
        <taxon>Pseudomonadota</taxon>
        <taxon>Gammaproteobacteria</taxon>
        <taxon>Vibrionales</taxon>
        <taxon>Vibrionaceae</taxon>
        <taxon>Photobacterium</taxon>
    </lineage>
</organism>
<evidence type="ECO:0000256" key="3">
    <source>
        <dbReference type="ARBA" id="ARBA00022692"/>
    </source>
</evidence>
<feature type="transmembrane region" description="Helical" evidence="6">
    <location>
        <begin position="399"/>
        <end position="418"/>
    </location>
</feature>
<name>A0ABY5GQW2_9GAMM</name>
<dbReference type="Gene3D" id="1.20.1250.20">
    <property type="entry name" value="MFS general substrate transporter like domains"/>
    <property type="match status" value="2"/>
</dbReference>
<dbReference type="InterPro" id="IPR011701">
    <property type="entry name" value="MFS"/>
</dbReference>
<proteinExistence type="predicted"/>
<feature type="transmembrane region" description="Helical" evidence="6">
    <location>
        <begin position="96"/>
        <end position="116"/>
    </location>
</feature>
<evidence type="ECO:0000256" key="6">
    <source>
        <dbReference type="SAM" id="Phobius"/>
    </source>
</evidence>
<keyword evidence="8" id="KW-1185">Reference proteome</keyword>
<dbReference type="Proteomes" id="UP001057998">
    <property type="component" value="Chromosome 3"/>
</dbReference>
<feature type="transmembrane region" description="Helical" evidence="6">
    <location>
        <begin position="483"/>
        <end position="501"/>
    </location>
</feature>
<evidence type="ECO:0000256" key="5">
    <source>
        <dbReference type="ARBA" id="ARBA00023136"/>
    </source>
</evidence>
<evidence type="ECO:0000256" key="2">
    <source>
        <dbReference type="ARBA" id="ARBA00022448"/>
    </source>
</evidence>
<evidence type="ECO:0000313" key="8">
    <source>
        <dbReference type="Proteomes" id="UP001057998"/>
    </source>
</evidence>
<reference evidence="7" key="1">
    <citation type="submission" date="2022-07" db="EMBL/GenBank/DDBJ databases">
        <title>Genome sequencing of Photobacterium atrarenae GJH2-4.</title>
        <authorList>
            <person name="Park S.-J."/>
        </authorList>
    </citation>
    <scope>NUCLEOTIDE SEQUENCE</scope>
    <source>
        <strain evidence="7">GJH2-4</strain>
    </source>
</reference>
<keyword evidence="5 6" id="KW-0472">Membrane</keyword>
<evidence type="ECO:0000256" key="1">
    <source>
        <dbReference type="ARBA" id="ARBA00004127"/>
    </source>
</evidence>
<protein>
    <submittedName>
        <fullName evidence="7">MFS transporter</fullName>
    </submittedName>
</protein>
<keyword evidence="3 6" id="KW-0812">Transmembrane</keyword>
<accession>A0ABY5GQW2</accession>
<feature type="transmembrane region" description="Helical" evidence="6">
    <location>
        <begin position="333"/>
        <end position="349"/>
    </location>
</feature>
<feature type="transmembrane region" description="Helical" evidence="6">
    <location>
        <begin position="197"/>
        <end position="215"/>
    </location>
</feature>
<dbReference type="SUPFAM" id="SSF103473">
    <property type="entry name" value="MFS general substrate transporter"/>
    <property type="match status" value="2"/>
</dbReference>
<evidence type="ECO:0000256" key="4">
    <source>
        <dbReference type="ARBA" id="ARBA00022989"/>
    </source>
</evidence>
<dbReference type="InterPro" id="IPR036259">
    <property type="entry name" value="MFS_trans_sf"/>
</dbReference>
<feature type="transmembrane region" description="Helical" evidence="6">
    <location>
        <begin position="310"/>
        <end position="326"/>
    </location>
</feature>